<evidence type="ECO:0000313" key="2">
    <source>
        <dbReference type="EMBL" id="KKK74424.1"/>
    </source>
</evidence>
<sequence length="42" mass="4885">MSKEIIENVVVSLAALLLAPWVVLFFVKYYAWTRGMLEEILK</sequence>
<protein>
    <submittedName>
        <fullName evidence="2">Uncharacterized protein</fullName>
    </submittedName>
</protein>
<keyword evidence="1" id="KW-1133">Transmembrane helix</keyword>
<dbReference type="EMBL" id="LAZR01056324">
    <property type="protein sequence ID" value="KKK74424.1"/>
    <property type="molecule type" value="Genomic_DNA"/>
</dbReference>
<dbReference type="AlphaFoldDB" id="A0A0F9A7A1"/>
<keyword evidence="1" id="KW-0812">Transmembrane</keyword>
<evidence type="ECO:0000256" key="1">
    <source>
        <dbReference type="SAM" id="Phobius"/>
    </source>
</evidence>
<accession>A0A0F9A7A1</accession>
<organism evidence="2">
    <name type="scientific">marine sediment metagenome</name>
    <dbReference type="NCBI Taxonomy" id="412755"/>
    <lineage>
        <taxon>unclassified sequences</taxon>
        <taxon>metagenomes</taxon>
        <taxon>ecological metagenomes</taxon>
    </lineage>
</organism>
<gene>
    <name evidence="2" type="ORF">LCGC14_2883910</name>
</gene>
<feature type="transmembrane region" description="Helical" evidence="1">
    <location>
        <begin position="9"/>
        <end position="32"/>
    </location>
</feature>
<reference evidence="2" key="1">
    <citation type="journal article" date="2015" name="Nature">
        <title>Complex archaea that bridge the gap between prokaryotes and eukaryotes.</title>
        <authorList>
            <person name="Spang A."/>
            <person name="Saw J.H."/>
            <person name="Jorgensen S.L."/>
            <person name="Zaremba-Niedzwiedzka K."/>
            <person name="Martijn J."/>
            <person name="Lind A.E."/>
            <person name="van Eijk R."/>
            <person name="Schleper C."/>
            <person name="Guy L."/>
            <person name="Ettema T.J."/>
        </authorList>
    </citation>
    <scope>NUCLEOTIDE SEQUENCE</scope>
</reference>
<keyword evidence="1" id="KW-0472">Membrane</keyword>
<proteinExistence type="predicted"/>
<name>A0A0F9A7A1_9ZZZZ</name>
<comment type="caution">
    <text evidence="2">The sequence shown here is derived from an EMBL/GenBank/DDBJ whole genome shotgun (WGS) entry which is preliminary data.</text>
</comment>